<sequence>MNLGAQAVIPMRPTLKPANYPRKRDMPAVVTKQSKYPLPYFAHQQLDTAYFPRDIGLPVGRPKVENGENAVWDDDDSDNGADLESDAGEASHPSKTRRKPDFIGNDFKASDVKNMKIRGGRPAIAKKVSADLDSDDELIVRMKEARFLEKDIAQALVDQGRIAYNPKTIGTRWRRIKAKLQKRQDDLLDADLTDWHDGDDDILLQAVIKADAEVDRLKAEIDGRKWRMVADSMKNMKPVVNFSQNACRSRYDALMAGNAKPTPESIPNPTPEILERIQSRLDKEARLARDQQQPNGQQQTNIAGNAWSSRQRHYF</sequence>
<dbReference type="OrthoDB" id="5321209at2759"/>
<feature type="compositionally biased region" description="Polar residues" evidence="1">
    <location>
        <begin position="300"/>
        <end position="309"/>
    </location>
</feature>
<dbReference type="Pfam" id="PF24625">
    <property type="entry name" value="DUF7626"/>
    <property type="match status" value="1"/>
</dbReference>
<dbReference type="RefSeq" id="XP_016230010.1">
    <property type="nucleotide sequence ID" value="XM_016386202.1"/>
</dbReference>
<feature type="region of interest" description="Disordered" evidence="1">
    <location>
        <begin position="61"/>
        <end position="103"/>
    </location>
</feature>
<gene>
    <name evidence="3" type="ORF">PV08_11894</name>
</gene>
<proteinExistence type="predicted"/>
<feature type="compositionally biased region" description="Acidic residues" evidence="1">
    <location>
        <begin position="71"/>
        <end position="87"/>
    </location>
</feature>
<evidence type="ECO:0000259" key="2">
    <source>
        <dbReference type="Pfam" id="PF24625"/>
    </source>
</evidence>
<evidence type="ECO:0000256" key="1">
    <source>
        <dbReference type="SAM" id="MobiDB-lite"/>
    </source>
</evidence>
<dbReference type="GeneID" id="27338977"/>
<evidence type="ECO:0000313" key="3">
    <source>
        <dbReference type="EMBL" id="KIW09794.1"/>
    </source>
</evidence>
<dbReference type="Proteomes" id="UP000053328">
    <property type="component" value="Unassembled WGS sequence"/>
</dbReference>
<organism evidence="3 4">
    <name type="scientific">Exophiala spinifera</name>
    <dbReference type="NCBI Taxonomy" id="91928"/>
    <lineage>
        <taxon>Eukaryota</taxon>
        <taxon>Fungi</taxon>
        <taxon>Dikarya</taxon>
        <taxon>Ascomycota</taxon>
        <taxon>Pezizomycotina</taxon>
        <taxon>Eurotiomycetes</taxon>
        <taxon>Chaetothyriomycetidae</taxon>
        <taxon>Chaetothyriales</taxon>
        <taxon>Herpotrichiellaceae</taxon>
        <taxon>Exophiala</taxon>
    </lineage>
</organism>
<dbReference type="InterPro" id="IPR056043">
    <property type="entry name" value="DUF7626"/>
</dbReference>
<feature type="region of interest" description="Disordered" evidence="1">
    <location>
        <begin position="285"/>
        <end position="315"/>
    </location>
</feature>
<dbReference type="VEuPathDB" id="FungiDB:PV08_11894"/>
<dbReference type="HOGENOM" id="CLU_882876_0_0_1"/>
<name>A0A0D2BEH0_9EURO</name>
<feature type="domain" description="DUF7626" evidence="2">
    <location>
        <begin position="131"/>
        <end position="185"/>
    </location>
</feature>
<dbReference type="EMBL" id="KN847502">
    <property type="protein sequence ID" value="KIW09794.1"/>
    <property type="molecule type" value="Genomic_DNA"/>
</dbReference>
<keyword evidence="4" id="KW-1185">Reference proteome</keyword>
<protein>
    <recommendedName>
        <fullName evidence="2">DUF7626 domain-containing protein</fullName>
    </recommendedName>
</protein>
<accession>A0A0D2BEH0</accession>
<reference evidence="3 4" key="1">
    <citation type="submission" date="2015-01" db="EMBL/GenBank/DDBJ databases">
        <title>The Genome Sequence of Exophiala spinifera CBS89968.</title>
        <authorList>
            <consortium name="The Broad Institute Genomics Platform"/>
            <person name="Cuomo C."/>
            <person name="de Hoog S."/>
            <person name="Gorbushina A."/>
            <person name="Stielow B."/>
            <person name="Teixiera M."/>
            <person name="Abouelleil A."/>
            <person name="Chapman S.B."/>
            <person name="Priest M."/>
            <person name="Young S.K."/>
            <person name="Wortman J."/>
            <person name="Nusbaum C."/>
            <person name="Birren B."/>
        </authorList>
    </citation>
    <scope>NUCLEOTIDE SEQUENCE [LARGE SCALE GENOMIC DNA]</scope>
    <source>
        <strain evidence="3 4">CBS 89968</strain>
    </source>
</reference>
<evidence type="ECO:0000313" key="4">
    <source>
        <dbReference type="Proteomes" id="UP000053328"/>
    </source>
</evidence>
<dbReference type="AlphaFoldDB" id="A0A0D2BEH0"/>